<name>A0AB38DX20_XANCH</name>
<evidence type="ECO:0000313" key="1">
    <source>
        <dbReference type="EMBL" id="SON77918.1"/>
    </source>
</evidence>
<evidence type="ECO:0000313" key="3">
    <source>
        <dbReference type="Proteomes" id="UP000234166"/>
    </source>
</evidence>
<sequence>MSAEPWLSRGPYEFHVISCGLGSRIRLEALTQIVGRYINGDFPNQFEAYTICKTLFVPIR</sequence>
<dbReference type="Proteomes" id="UP000234166">
    <property type="component" value="Unassembled WGS sequence"/>
</dbReference>
<accession>A0AB38DX20</accession>
<gene>
    <name evidence="1" type="ORF">XAP6984_1500003</name>
    <name evidence="2" type="ORF">XAP7430_1460003</name>
</gene>
<dbReference type="Proteomes" id="UP000234181">
    <property type="component" value="Unassembled WGS sequence"/>
</dbReference>
<reference evidence="3 4" key="1">
    <citation type="submission" date="2017-10" db="EMBL/GenBank/DDBJ databases">
        <authorList>
            <person name="Regsiter A."/>
            <person name="William W."/>
        </authorList>
    </citation>
    <scope>NUCLEOTIDE SEQUENCE [LARGE SCALE GENOMIC DNA]</scope>
    <source>
        <strain evidence="1 4">CFBP6984</strain>
        <strain evidence="2 3">CFBP7430</strain>
    </source>
</reference>
<keyword evidence="4" id="KW-1185">Reference proteome</keyword>
<proteinExistence type="predicted"/>
<dbReference type="EMBL" id="OCYT01000058">
    <property type="protein sequence ID" value="SON77918.1"/>
    <property type="molecule type" value="Genomic_DNA"/>
</dbReference>
<evidence type="ECO:0000313" key="4">
    <source>
        <dbReference type="Proteomes" id="UP000234181"/>
    </source>
</evidence>
<organism evidence="2 3">
    <name type="scientific">Xanthomonas campestris pv. phaseoli</name>
    <dbReference type="NCBI Taxonomy" id="317013"/>
    <lineage>
        <taxon>Bacteria</taxon>
        <taxon>Pseudomonadati</taxon>
        <taxon>Pseudomonadota</taxon>
        <taxon>Gammaproteobacteria</taxon>
        <taxon>Lysobacterales</taxon>
        <taxon>Lysobacteraceae</taxon>
        <taxon>Xanthomonas</taxon>
    </lineage>
</organism>
<comment type="caution">
    <text evidence="2">The sequence shown here is derived from an EMBL/GenBank/DDBJ whole genome shotgun (WGS) entry which is preliminary data.</text>
</comment>
<dbReference type="AlphaFoldDB" id="A0AB38DX20"/>
<protein>
    <submittedName>
        <fullName evidence="2">Uncharacterized protein</fullName>
    </submittedName>
</protein>
<dbReference type="EMBL" id="OCYS01000053">
    <property type="protein sequence ID" value="SON83563.1"/>
    <property type="molecule type" value="Genomic_DNA"/>
</dbReference>
<evidence type="ECO:0000313" key="2">
    <source>
        <dbReference type="EMBL" id="SON83563.1"/>
    </source>
</evidence>